<organism evidence="6 7">
    <name type="scientific">Romanomermis culicivorax</name>
    <name type="common">Nematode worm</name>
    <dbReference type="NCBI Taxonomy" id="13658"/>
    <lineage>
        <taxon>Eukaryota</taxon>
        <taxon>Metazoa</taxon>
        <taxon>Ecdysozoa</taxon>
        <taxon>Nematoda</taxon>
        <taxon>Enoplea</taxon>
        <taxon>Dorylaimia</taxon>
        <taxon>Mermithida</taxon>
        <taxon>Mermithoidea</taxon>
        <taxon>Mermithidae</taxon>
        <taxon>Romanomermis</taxon>
    </lineage>
</organism>
<evidence type="ECO:0000256" key="4">
    <source>
        <dbReference type="ARBA" id="ARBA00040604"/>
    </source>
</evidence>
<keyword evidence="3" id="KW-0496">Mitochondrion</keyword>
<dbReference type="PROSITE" id="PS51886">
    <property type="entry name" value="TLDC"/>
    <property type="match status" value="1"/>
</dbReference>
<evidence type="ECO:0000313" key="6">
    <source>
        <dbReference type="Proteomes" id="UP000887565"/>
    </source>
</evidence>
<dbReference type="PANTHER" id="PTHR23354">
    <property type="entry name" value="NUCLEOLAR PROTEIN 7/ESTROGEN RECEPTOR COACTIVATOR-RELATED"/>
    <property type="match status" value="1"/>
</dbReference>
<dbReference type="PANTHER" id="PTHR23354:SF62">
    <property type="entry name" value="MUSTARD, ISOFORM V"/>
    <property type="match status" value="1"/>
</dbReference>
<dbReference type="Pfam" id="PF07534">
    <property type="entry name" value="TLD"/>
    <property type="match status" value="1"/>
</dbReference>
<accession>A0A915IUE5</accession>
<dbReference type="InterPro" id="IPR006571">
    <property type="entry name" value="TLDc_dom"/>
</dbReference>
<feature type="domain" description="TLDc" evidence="5">
    <location>
        <begin position="430"/>
        <end position="534"/>
    </location>
</feature>
<evidence type="ECO:0000256" key="2">
    <source>
        <dbReference type="ARBA" id="ARBA00009540"/>
    </source>
</evidence>
<reference evidence="7" key="1">
    <citation type="submission" date="2022-11" db="UniProtKB">
        <authorList>
            <consortium name="WormBaseParasite"/>
        </authorList>
    </citation>
    <scope>IDENTIFICATION</scope>
</reference>
<evidence type="ECO:0000259" key="5">
    <source>
        <dbReference type="PROSITE" id="PS51886"/>
    </source>
</evidence>
<dbReference type="GO" id="GO:0005634">
    <property type="term" value="C:nucleus"/>
    <property type="evidence" value="ECO:0007669"/>
    <property type="project" value="TreeGrafter"/>
</dbReference>
<proteinExistence type="inferred from homology"/>
<evidence type="ECO:0000256" key="3">
    <source>
        <dbReference type="ARBA" id="ARBA00023128"/>
    </source>
</evidence>
<evidence type="ECO:0000313" key="7">
    <source>
        <dbReference type="WBParaSite" id="nRc.2.0.1.t17456-RA"/>
    </source>
</evidence>
<comment type="subcellular location">
    <subcellularLocation>
        <location evidence="1">Mitochondrion</location>
    </subcellularLocation>
</comment>
<dbReference type="GO" id="GO:0005739">
    <property type="term" value="C:mitochondrion"/>
    <property type="evidence" value="ECO:0007669"/>
    <property type="project" value="UniProtKB-SubCell"/>
</dbReference>
<sequence>VDVSNSNVQNVCGQGPSCVGNGSSGRTTTFTIEPLNDEPHAESLHVYVNEPSPPAAAESDNVGDPNLNRKVQFGLDSPGTCDGSAYTTEEGSSGMYSHSSDGISIASGCPSLNHFFSDVPASDVRKETDVEETRVCQELVELLDKKTETMSTLSHGSLQSTLLTGVPLLSVPSNEGISPASSAASFTKILDVQRILKRNETVSKLIEKTKEIRNQTKFQCLSDNNDQLKHLFETKLPYPEASFVGDKVSPVEAPHYLCIRIDNKKLKRSSLPSDTSLMDSQISRIQSSDDQQRYIVHWFTIPKSKVAILYACLLNWLPADEFDQSSSSTSSHFSPKQAKKSKIELRQQQDNFTLGFILLQKEDRLEINDERDQAVKRLSESECDVENGAELNLNQQWEIVTVEEVKRRMSFMNIIEPETLQLPDKSDRPVGMTDAMLDQLLRVLPPRAQGYPWKKVFSTEEDGFSLNTLFRRMVNVPDWSSSIILITDSRNVIFGAFINCPLRLSDNSLYYGTGESFVFTFKPCKIQTEGEKIR</sequence>
<comment type="similarity">
    <text evidence="2">Belongs to the OXR1 family.</text>
</comment>
<evidence type="ECO:0000256" key="1">
    <source>
        <dbReference type="ARBA" id="ARBA00004173"/>
    </source>
</evidence>
<dbReference type="WBParaSite" id="nRc.2.0.1.t17456-RA">
    <property type="protein sequence ID" value="nRc.2.0.1.t17456-RA"/>
    <property type="gene ID" value="nRc.2.0.1.g17456"/>
</dbReference>
<keyword evidence="6" id="KW-1185">Reference proteome</keyword>
<dbReference type="AlphaFoldDB" id="A0A915IUE5"/>
<name>A0A915IUE5_ROMCU</name>
<dbReference type="GO" id="GO:0006979">
    <property type="term" value="P:response to oxidative stress"/>
    <property type="evidence" value="ECO:0007669"/>
    <property type="project" value="TreeGrafter"/>
</dbReference>
<dbReference type="SMART" id="SM00584">
    <property type="entry name" value="TLDc"/>
    <property type="match status" value="1"/>
</dbReference>
<protein>
    <recommendedName>
        <fullName evidence="4">Oxidation resistance protein 1</fullName>
    </recommendedName>
</protein>
<dbReference type="Proteomes" id="UP000887565">
    <property type="component" value="Unplaced"/>
</dbReference>